<dbReference type="EMBL" id="BAABHA010000002">
    <property type="protein sequence ID" value="GAA4374806.1"/>
    <property type="molecule type" value="Genomic_DNA"/>
</dbReference>
<feature type="domain" description="Integral membrane protein YccS N-terminal" evidence="6">
    <location>
        <begin position="70"/>
        <end position="344"/>
    </location>
</feature>
<comment type="subcellular location">
    <subcellularLocation>
        <location evidence="1">Membrane</location>
        <topology evidence="1">Multi-pass membrane protein</topology>
    </subcellularLocation>
</comment>
<feature type="transmembrane region" description="Helical" evidence="5">
    <location>
        <begin position="450"/>
        <end position="476"/>
    </location>
</feature>
<feature type="transmembrane region" description="Helical" evidence="5">
    <location>
        <begin position="421"/>
        <end position="438"/>
    </location>
</feature>
<sequence>MNSRSSSLQYFLFGQNFADGLRTTLVVLVPALLLLYLGQPEAGIVISLGALCVSVTDLPGPLRHRRVGMLVCVACLLGVALVTGFARLNPVIMGLEVLLFSFVFTLFMVYGARAGAVGSAALLVMILTMDQPLTPLQVLQYSALLTGGGLWYLAFSLIANRLMPYRPAQRALGECIHAIAEFLRLKAAFYQTGTNLDEAYRNLVAQQVVVNEKQDAVRQILFKSRQLVEETTGTGRALVFAFVETVDLYEHITATYYDYKSLHQRFGDTGLLTDVAALIERMALKLDDIGLAVHANRRFAAAGFDLNPQLEAFKARIDALAAQELGLSTIVLKKVLVNLRNMQQEIQALLTYFDPASPTYTQSTDQLEYSRFVTRQDLSLQLLLDNLSPKSVVFKHAVRMGIVCLFGFVVARFVGLGEHSYWIVMTIVFMLKPGFSLTKERNYQRIMGTLGGGIIGVLILSLVQDTHAQFALMVLLMLGAFSFQRSNYIVSVFLMTPYILILFGLMGIGFRSLLQERLIDTLIGCSIALAAGYLLFPTWESDQLRTYMRDVVRANLRYLQQLADNLTGKPRELTEYKLARKEVYVSSANLAAAFQRMLSEPKSKRRNSEEVQQFVVLNHILSSNIATLTAAVTAANRPARSPEQLRPVQQSIAALSHSLQKLDAEAAETMPVVPAATAAAAGLPVPTAEDQQLTEQLIFIRTVSYDIGKVTDSVLV</sequence>
<feature type="transmembrane region" description="Helical" evidence="5">
    <location>
        <begin position="68"/>
        <end position="86"/>
    </location>
</feature>
<evidence type="ECO:0000256" key="5">
    <source>
        <dbReference type="SAM" id="Phobius"/>
    </source>
</evidence>
<feature type="domain" description="Integral membrane bound transporter" evidence="7">
    <location>
        <begin position="408"/>
        <end position="530"/>
    </location>
</feature>
<feature type="transmembrane region" description="Helical" evidence="5">
    <location>
        <begin position="522"/>
        <end position="539"/>
    </location>
</feature>
<dbReference type="Pfam" id="PF13515">
    <property type="entry name" value="FUSC_2"/>
    <property type="match status" value="1"/>
</dbReference>
<organism evidence="8 9">
    <name type="scientific">Hymenobacter koreensis</name>
    <dbReference type="NCBI Taxonomy" id="1084523"/>
    <lineage>
        <taxon>Bacteria</taxon>
        <taxon>Pseudomonadati</taxon>
        <taxon>Bacteroidota</taxon>
        <taxon>Cytophagia</taxon>
        <taxon>Cytophagales</taxon>
        <taxon>Hymenobacteraceae</taxon>
        <taxon>Hymenobacter</taxon>
    </lineage>
</organism>
<name>A0ABP8IV14_9BACT</name>
<dbReference type="PANTHER" id="PTHR31086">
    <property type="entry name" value="ALUMINUM-ACTIVATED MALATE TRANSPORTER 10"/>
    <property type="match status" value="1"/>
</dbReference>
<proteinExistence type="predicted"/>
<evidence type="ECO:0000256" key="3">
    <source>
        <dbReference type="ARBA" id="ARBA00022989"/>
    </source>
</evidence>
<evidence type="ECO:0000256" key="1">
    <source>
        <dbReference type="ARBA" id="ARBA00004141"/>
    </source>
</evidence>
<evidence type="ECO:0000259" key="6">
    <source>
        <dbReference type="Pfam" id="PF12805"/>
    </source>
</evidence>
<feature type="transmembrane region" description="Helical" evidence="5">
    <location>
        <begin position="488"/>
        <end position="510"/>
    </location>
</feature>
<dbReference type="Proteomes" id="UP001500454">
    <property type="component" value="Unassembled WGS sequence"/>
</dbReference>
<evidence type="ECO:0000313" key="9">
    <source>
        <dbReference type="Proteomes" id="UP001500454"/>
    </source>
</evidence>
<keyword evidence="9" id="KW-1185">Reference proteome</keyword>
<dbReference type="RefSeq" id="WP_345221387.1">
    <property type="nucleotide sequence ID" value="NZ_BAABHA010000002.1"/>
</dbReference>
<feature type="transmembrane region" description="Helical" evidence="5">
    <location>
        <begin position="397"/>
        <end position="415"/>
    </location>
</feature>
<feature type="transmembrane region" description="Helical" evidence="5">
    <location>
        <begin position="138"/>
        <end position="160"/>
    </location>
</feature>
<feature type="transmembrane region" description="Helical" evidence="5">
    <location>
        <begin position="98"/>
        <end position="126"/>
    </location>
</feature>
<evidence type="ECO:0000259" key="7">
    <source>
        <dbReference type="Pfam" id="PF13515"/>
    </source>
</evidence>
<comment type="caution">
    <text evidence="8">The sequence shown here is derived from an EMBL/GenBank/DDBJ whole genome shotgun (WGS) entry which is preliminary data.</text>
</comment>
<keyword evidence="4 5" id="KW-0472">Membrane</keyword>
<reference evidence="9" key="1">
    <citation type="journal article" date="2019" name="Int. J. Syst. Evol. Microbiol.">
        <title>The Global Catalogue of Microorganisms (GCM) 10K type strain sequencing project: providing services to taxonomists for standard genome sequencing and annotation.</title>
        <authorList>
            <consortium name="The Broad Institute Genomics Platform"/>
            <consortium name="The Broad Institute Genome Sequencing Center for Infectious Disease"/>
            <person name="Wu L."/>
            <person name="Ma J."/>
        </authorList>
    </citation>
    <scope>NUCLEOTIDE SEQUENCE [LARGE SCALE GENOMIC DNA]</scope>
    <source>
        <strain evidence="9">JCM 17924</strain>
    </source>
</reference>
<keyword evidence="3 5" id="KW-1133">Transmembrane helix</keyword>
<gene>
    <name evidence="8" type="ORF">GCM10023186_06660</name>
</gene>
<accession>A0ABP8IV14</accession>
<evidence type="ECO:0000256" key="2">
    <source>
        <dbReference type="ARBA" id="ARBA00022692"/>
    </source>
</evidence>
<dbReference type="InterPro" id="IPR032692">
    <property type="entry name" value="YccS_N"/>
</dbReference>
<evidence type="ECO:0000313" key="8">
    <source>
        <dbReference type="EMBL" id="GAA4374806.1"/>
    </source>
</evidence>
<dbReference type="Pfam" id="PF12805">
    <property type="entry name" value="FUSC-like"/>
    <property type="match status" value="1"/>
</dbReference>
<keyword evidence="2 5" id="KW-0812">Transmembrane</keyword>
<dbReference type="InterPro" id="IPR049453">
    <property type="entry name" value="Memb_transporter_dom"/>
</dbReference>
<feature type="transmembrane region" description="Helical" evidence="5">
    <location>
        <begin position="20"/>
        <end position="37"/>
    </location>
</feature>
<protein>
    <submittedName>
        <fullName evidence="8">FUSC family protein</fullName>
    </submittedName>
</protein>
<evidence type="ECO:0000256" key="4">
    <source>
        <dbReference type="ARBA" id="ARBA00023136"/>
    </source>
</evidence>